<evidence type="ECO:0000313" key="3">
    <source>
        <dbReference type="Proteomes" id="UP000796761"/>
    </source>
</evidence>
<feature type="compositionally biased region" description="Polar residues" evidence="1">
    <location>
        <begin position="82"/>
        <end position="92"/>
    </location>
</feature>
<organism evidence="2 3">
    <name type="scientific">Zosterops borbonicus</name>
    <dbReference type="NCBI Taxonomy" id="364589"/>
    <lineage>
        <taxon>Eukaryota</taxon>
        <taxon>Metazoa</taxon>
        <taxon>Chordata</taxon>
        <taxon>Craniata</taxon>
        <taxon>Vertebrata</taxon>
        <taxon>Euteleostomi</taxon>
        <taxon>Archelosauria</taxon>
        <taxon>Archosauria</taxon>
        <taxon>Dinosauria</taxon>
        <taxon>Saurischia</taxon>
        <taxon>Theropoda</taxon>
        <taxon>Coelurosauria</taxon>
        <taxon>Aves</taxon>
        <taxon>Neognathae</taxon>
        <taxon>Neoaves</taxon>
        <taxon>Telluraves</taxon>
        <taxon>Australaves</taxon>
        <taxon>Passeriformes</taxon>
        <taxon>Sylvioidea</taxon>
        <taxon>Zosteropidae</taxon>
        <taxon>Zosterops</taxon>
    </lineage>
</organism>
<dbReference type="InterPro" id="IPR008919">
    <property type="entry name" value="Retrov_capsid_N"/>
</dbReference>
<dbReference type="Pfam" id="PF00607">
    <property type="entry name" value="Gag_p24"/>
    <property type="match status" value="1"/>
</dbReference>
<evidence type="ECO:0000313" key="2">
    <source>
        <dbReference type="EMBL" id="TRZ20465.1"/>
    </source>
</evidence>
<protein>
    <submittedName>
        <fullName evidence="2">Uncharacterized protein</fullName>
    </submittedName>
</protein>
<dbReference type="GO" id="GO:0016032">
    <property type="term" value="P:viral process"/>
    <property type="evidence" value="ECO:0007669"/>
    <property type="project" value="InterPro"/>
</dbReference>
<reference evidence="2" key="1">
    <citation type="submission" date="2019-04" db="EMBL/GenBank/DDBJ databases">
        <title>Genome assembly of Zosterops borbonicus 15179.</title>
        <authorList>
            <person name="Leroy T."/>
            <person name="Anselmetti Y."/>
            <person name="Tilak M.-K."/>
            <person name="Nabholz B."/>
        </authorList>
    </citation>
    <scope>NUCLEOTIDE SEQUENCE</scope>
    <source>
        <strain evidence="2">HGM_15179</strain>
        <tissue evidence="2">Muscle</tissue>
    </source>
</reference>
<comment type="caution">
    <text evidence="2">The sequence shown here is derived from an EMBL/GenBank/DDBJ whole genome shotgun (WGS) entry which is preliminary data.</text>
</comment>
<proteinExistence type="predicted"/>
<dbReference type="SUPFAM" id="SSF47943">
    <property type="entry name" value="Retrovirus capsid protein, N-terminal core domain"/>
    <property type="match status" value="1"/>
</dbReference>
<dbReference type="AlphaFoldDB" id="A0A8K1LN70"/>
<keyword evidence="3" id="KW-1185">Reference proteome</keyword>
<dbReference type="InterPro" id="IPR050195">
    <property type="entry name" value="Primate_lentivir_Gag_pol-like"/>
</dbReference>
<gene>
    <name evidence="2" type="ORF">HGM15179_006599</name>
</gene>
<feature type="region of interest" description="Disordered" evidence="1">
    <location>
        <begin position="113"/>
        <end position="140"/>
    </location>
</feature>
<name>A0A8K1LN70_9PASS</name>
<feature type="region of interest" description="Disordered" evidence="1">
    <location>
        <begin position="1"/>
        <end position="95"/>
    </location>
</feature>
<dbReference type="PANTHER" id="PTHR40389:SF3">
    <property type="entry name" value="IGE-BINDING PROTEIN"/>
    <property type="match status" value="1"/>
</dbReference>
<sequence length="299" mass="32580">MVAHSDTERSPSPPGGKQAPWHLATTACAATTATAAARTETPTRSHSPRLTGCPLPSDSDTDSEASDSQVTAFAAHGRQRSQRQSPHVTASRHSPDLHQVISKLAQLLHHYDRQEQKTAASPQPRAQRDHSCFPSSPAMPPVSSVSMPAFSKNPIDECRAAVAKAAIMDGDWDAANAFSSILIANGTARWEPYDWKVLQKAKETVKTYGIRSEAVKNIIQYIYTANLLCPADCTSIASLLLTPLQLLIFEREWERLAAEEASRHQQVGDPFYAIQPDMLTGHGAYASSAVQLTYPVEMH</sequence>
<dbReference type="Proteomes" id="UP000796761">
    <property type="component" value="Unassembled WGS sequence"/>
</dbReference>
<dbReference type="OrthoDB" id="9352756at2759"/>
<dbReference type="PANTHER" id="PTHR40389">
    <property type="entry name" value="ENDOGENOUS RETROVIRUS GROUP K MEMBER 24 GAG POLYPROTEIN-RELATED"/>
    <property type="match status" value="1"/>
</dbReference>
<dbReference type="Gene3D" id="1.10.375.10">
    <property type="entry name" value="Human Immunodeficiency Virus Type 1 Capsid Protein"/>
    <property type="match status" value="1"/>
</dbReference>
<feature type="compositionally biased region" description="Low complexity" evidence="1">
    <location>
        <begin position="24"/>
        <end position="42"/>
    </location>
</feature>
<evidence type="ECO:0000256" key="1">
    <source>
        <dbReference type="SAM" id="MobiDB-lite"/>
    </source>
</evidence>
<accession>A0A8K1LN70</accession>
<dbReference type="EMBL" id="SWJQ01000147">
    <property type="protein sequence ID" value="TRZ20465.1"/>
    <property type="molecule type" value="Genomic_DNA"/>
</dbReference>